<evidence type="ECO:0000256" key="7">
    <source>
        <dbReference type="ARBA" id="ARBA00022840"/>
    </source>
</evidence>
<dbReference type="PROSITE" id="PS00107">
    <property type="entry name" value="PROTEIN_KINASE_ATP"/>
    <property type="match status" value="1"/>
</dbReference>
<comment type="similarity">
    <text evidence="1">Belongs to the protein kinase superfamily. STE Ser/Thr protein kinase family. STE20 subfamily.</text>
</comment>
<evidence type="ECO:0000256" key="1">
    <source>
        <dbReference type="ARBA" id="ARBA00008874"/>
    </source>
</evidence>
<dbReference type="InterPro" id="IPR050629">
    <property type="entry name" value="STE20/SPS1-PAK"/>
</dbReference>
<protein>
    <recommendedName>
        <fullName evidence="2">non-specific serine/threonine protein kinase</fullName>
        <ecNumber evidence="2">2.7.11.1</ecNumber>
    </recommendedName>
</protein>
<dbReference type="GO" id="GO:0004674">
    <property type="term" value="F:protein serine/threonine kinase activity"/>
    <property type="evidence" value="ECO:0007669"/>
    <property type="project" value="UniProtKB-KW"/>
</dbReference>
<dbReference type="Pfam" id="PF00069">
    <property type="entry name" value="Pkinase"/>
    <property type="match status" value="1"/>
</dbReference>
<comment type="catalytic activity">
    <reaction evidence="9">
        <text>L-seryl-[protein] + ATP = O-phospho-L-seryl-[protein] + ADP + H(+)</text>
        <dbReference type="Rhea" id="RHEA:17989"/>
        <dbReference type="Rhea" id="RHEA-COMP:9863"/>
        <dbReference type="Rhea" id="RHEA-COMP:11604"/>
        <dbReference type="ChEBI" id="CHEBI:15378"/>
        <dbReference type="ChEBI" id="CHEBI:29999"/>
        <dbReference type="ChEBI" id="CHEBI:30616"/>
        <dbReference type="ChEBI" id="CHEBI:83421"/>
        <dbReference type="ChEBI" id="CHEBI:456216"/>
        <dbReference type="EC" id="2.7.11.1"/>
    </reaction>
</comment>
<keyword evidence="7 10" id="KW-0067">ATP-binding</keyword>
<dbReference type="SUPFAM" id="SSF56112">
    <property type="entry name" value="Protein kinase-like (PK-like)"/>
    <property type="match status" value="1"/>
</dbReference>
<feature type="domain" description="Protein kinase" evidence="12">
    <location>
        <begin position="56"/>
        <end position="316"/>
    </location>
</feature>
<dbReference type="EMBL" id="GIBP01002468">
    <property type="protein sequence ID" value="NDV31437.1"/>
    <property type="molecule type" value="Transcribed_RNA"/>
</dbReference>
<sequence length="348" mass="40052">MDEIVLVPVHQHTNEEVEKKGDVLLKKPPLFRDATRPMFTSLELEDLFSHPLHYTFRKIQVIGKGAFAKVYLARIHDRPDKGFFAIKITENVSKNPKTVHHLANEILLMEKCRNHDNIVKYFATHRYSVRDEIWMVMEYCTCSLQDLLVGDLGEKYIRLFTFQLLNALSFLAQNSIVHRDFKSANVLVKVDESSNDIMVKLADFGLAVVVNGPRSGKSVCGSRFWMAPEMLKNEGYGCKADLWALGCVMFEMMDTSPPYYEHNSIKAMFYTVTKGAASIRQPHRWTTQMHDFLGAIFQVDPDARPSADELLKHPWVNNKELHNMDHSQMKDILRSASFMKIFDTSVYV</sequence>
<keyword evidence="6" id="KW-0418">Kinase</keyword>
<evidence type="ECO:0000256" key="6">
    <source>
        <dbReference type="ARBA" id="ARBA00022777"/>
    </source>
</evidence>
<evidence type="ECO:0000256" key="8">
    <source>
        <dbReference type="ARBA" id="ARBA00047899"/>
    </source>
</evidence>
<dbReference type="InterPro" id="IPR008271">
    <property type="entry name" value="Ser/Thr_kinase_AS"/>
</dbReference>
<reference evidence="13" key="1">
    <citation type="journal article" date="2020" name="J. Eukaryot. Microbiol.">
        <title>De novo Sequencing, Assembly and Annotation of the Transcriptome for the Free-Living Testate Amoeba Arcella intermedia.</title>
        <authorList>
            <person name="Ribeiro G.M."/>
            <person name="Porfirio-Sousa A.L."/>
            <person name="Maurer-Alcala X.X."/>
            <person name="Katz L.A."/>
            <person name="Lahr D.J.G."/>
        </authorList>
    </citation>
    <scope>NUCLEOTIDE SEQUENCE</scope>
</reference>
<comment type="catalytic activity">
    <reaction evidence="8">
        <text>L-threonyl-[protein] + ATP = O-phospho-L-threonyl-[protein] + ADP + H(+)</text>
        <dbReference type="Rhea" id="RHEA:46608"/>
        <dbReference type="Rhea" id="RHEA-COMP:11060"/>
        <dbReference type="Rhea" id="RHEA-COMP:11605"/>
        <dbReference type="ChEBI" id="CHEBI:15378"/>
        <dbReference type="ChEBI" id="CHEBI:30013"/>
        <dbReference type="ChEBI" id="CHEBI:30616"/>
        <dbReference type="ChEBI" id="CHEBI:61977"/>
        <dbReference type="ChEBI" id="CHEBI:456216"/>
        <dbReference type="EC" id="2.7.11.1"/>
    </reaction>
</comment>
<accession>A0A6B2L6L8</accession>
<evidence type="ECO:0000256" key="10">
    <source>
        <dbReference type="PROSITE-ProRule" id="PRU10141"/>
    </source>
</evidence>
<dbReference type="Gene3D" id="1.10.510.10">
    <property type="entry name" value="Transferase(Phosphotransferase) domain 1"/>
    <property type="match status" value="1"/>
</dbReference>
<keyword evidence="5 10" id="KW-0547">Nucleotide-binding</keyword>
<dbReference type="InterPro" id="IPR017441">
    <property type="entry name" value="Protein_kinase_ATP_BS"/>
</dbReference>
<evidence type="ECO:0000259" key="12">
    <source>
        <dbReference type="PROSITE" id="PS50011"/>
    </source>
</evidence>
<evidence type="ECO:0000256" key="2">
    <source>
        <dbReference type="ARBA" id="ARBA00012513"/>
    </source>
</evidence>
<feature type="binding site" evidence="10">
    <location>
        <position position="87"/>
    </location>
    <ligand>
        <name>ATP</name>
        <dbReference type="ChEBI" id="CHEBI:30616"/>
    </ligand>
</feature>
<dbReference type="GO" id="GO:0005524">
    <property type="term" value="F:ATP binding"/>
    <property type="evidence" value="ECO:0007669"/>
    <property type="project" value="UniProtKB-UniRule"/>
</dbReference>
<dbReference type="PANTHER" id="PTHR48012:SF10">
    <property type="entry name" value="FI20177P1"/>
    <property type="match status" value="1"/>
</dbReference>
<dbReference type="AlphaFoldDB" id="A0A6B2L6L8"/>
<evidence type="ECO:0000256" key="11">
    <source>
        <dbReference type="RuleBase" id="RU000304"/>
    </source>
</evidence>
<dbReference type="PANTHER" id="PTHR48012">
    <property type="entry name" value="STERILE20-LIKE KINASE, ISOFORM B-RELATED"/>
    <property type="match status" value="1"/>
</dbReference>
<organism evidence="13">
    <name type="scientific">Arcella intermedia</name>
    <dbReference type="NCBI Taxonomy" id="1963864"/>
    <lineage>
        <taxon>Eukaryota</taxon>
        <taxon>Amoebozoa</taxon>
        <taxon>Tubulinea</taxon>
        <taxon>Elardia</taxon>
        <taxon>Arcellinida</taxon>
        <taxon>Sphaerothecina</taxon>
        <taxon>Arcellidae</taxon>
        <taxon>Arcella</taxon>
    </lineage>
</organism>
<name>A0A6B2L6L8_9EUKA</name>
<evidence type="ECO:0000256" key="4">
    <source>
        <dbReference type="ARBA" id="ARBA00022679"/>
    </source>
</evidence>
<dbReference type="EMBL" id="GIBP01003636">
    <property type="protein sequence ID" value="NDV32605.1"/>
    <property type="molecule type" value="Transcribed_RNA"/>
</dbReference>
<keyword evidence="3 11" id="KW-0723">Serine/threonine-protein kinase</keyword>
<proteinExistence type="inferred from homology"/>
<keyword evidence="4" id="KW-0808">Transferase</keyword>
<evidence type="ECO:0000256" key="5">
    <source>
        <dbReference type="ARBA" id="ARBA00022741"/>
    </source>
</evidence>
<dbReference type="PROSITE" id="PS00108">
    <property type="entry name" value="PROTEIN_KINASE_ST"/>
    <property type="match status" value="1"/>
</dbReference>
<dbReference type="InterPro" id="IPR011009">
    <property type="entry name" value="Kinase-like_dom_sf"/>
</dbReference>
<dbReference type="EC" id="2.7.11.1" evidence="2"/>
<dbReference type="PROSITE" id="PS50011">
    <property type="entry name" value="PROTEIN_KINASE_DOM"/>
    <property type="match status" value="1"/>
</dbReference>
<dbReference type="InterPro" id="IPR000719">
    <property type="entry name" value="Prot_kinase_dom"/>
</dbReference>
<evidence type="ECO:0000256" key="9">
    <source>
        <dbReference type="ARBA" id="ARBA00048679"/>
    </source>
</evidence>
<dbReference type="GO" id="GO:0005737">
    <property type="term" value="C:cytoplasm"/>
    <property type="evidence" value="ECO:0007669"/>
    <property type="project" value="TreeGrafter"/>
</dbReference>
<evidence type="ECO:0000313" key="13">
    <source>
        <dbReference type="EMBL" id="NDV32605.1"/>
    </source>
</evidence>
<evidence type="ECO:0000256" key="3">
    <source>
        <dbReference type="ARBA" id="ARBA00022527"/>
    </source>
</evidence>